<dbReference type="SMART" id="SM00450">
    <property type="entry name" value="RHOD"/>
    <property type="match status" value="1"/>
</dbReference>
<dbReference type="SUPFAM" id="SSF52821">
    <property type="entry name" value="Rhodanese/Cell cycle control phosphatase"/>
    <property type="match status" value="1"/>
</dbReference>
<protein>
    <recommendedName>
        <fullName evidence="2">Rhodanese domain-containing protein</fullName>
    </recommendedName>
</protein>
<evidence type="ECO:0000313" key="3">
    <source>
        <dbReference type="EMBL" id="EED96544.1"/>
    </source>
</evidence>
<dbReference type="Pfam" id="PF00581">
    <property type="entry name" value="Rhodanese"/>
    <property type="match status" value="1"/>
</dbReference>
<dbReference type="EMBL" id="CM000638">
    <property type="protein sequence ID" value="EED96544.1"/>
    <property type="molecule type" value="Genomic_DNA"/>
</dbReference>
<dbReference type="AlphaFoldDB" id="B8BRH5"/>
<dbReference type="Pfam" id="PF17773">
    <property type="entry name" value="UPF0176_N"/>
    <property type="match status" value="1"/>
</dbReference>
<reference evidence="3 4" key="1">
    <citation type="journal article" date="2004" name="Science">
        <title>The genome of the diatom Thalassiosira pseudonana: ecology, evolution, and metabolism.</title>
        <authorList>
            <person name="Armbrust E.V."/>
            <person name="Berges J.A."/>
            <person name="Bowler C."/>
            <person name="Green B.R."/>
            <person name="Martinez D."/>
            <person name="Putnam N.H."/>
            <person name="Zhou S."/>
            <person name="Allen A.E."/>
            <person name="Apt K.E."/>
            <person name="Bechner M."/>
            <person name="Brzezinski M.A."/>
            <person name="Chaal B.K."/>
            <person name="Chiovitti A."/>
            <person name="Davis A.K."/>
            <person name="Demarest M.S."/>
            <person name="Detter J.C."/>
            <person name="Glavina T."/>
            <person name="Goodstein D."/>
            <person name="Hadi M.Z."/>
            <person name="Hellsten U."/>
            <person name="Hildebrand M."/>
            <person name="Jenkins B.D."/>
            <person name="Jurka J."/>
            <person name="Kapitonov V.V."/>
            <person name="Kroger N."/>
            <person name="Lau W.W."/>
            <person name="Lane T.W."/>
            <person name="Larimer F.W."/>
            <person name="Lippmeier J.C."/>
            <person name="Lucas S."/>
            <person name="Medina M."/>
            <person name="Montsant A."/>
            <person name="Obornik M."/>
            <person name="Parker M.S."/>
            <person name="Palenik B."/>
            <person name="Pazour G.J."/>
            <person name="Richardson P.M."/>
            <person name="Rynearson T.A."/>
            <person name="Saito M.A."/>
            <person name="Schwartz D.C."/>
            <person name="Thamatrakoln K."/>
            <person name="Valentin K."/>
            <person name="Vardi A."/>
            <person name="Wilkerson F.P."/>
            <person name="Rokhsar D.S."/>
        </authorList>
    </citation>
    <scope>NUCLEOTIDE SEQUENCE [LARGE SCALE GENOMIC DNA]</scope>
    <source>
        <strain evidence="3 4">CCMP1335</strain>
    </source>
</reference>
<evidence type="ECO:0000259" key="2">
    <source>
        <dbReference type="PROSITE" id="PS50206"/>
    </source>
</evidence>
<dbReference type="Gene3D" id="3.40.250.10">
    <property type="entry name" value="Rhodanese-like domain"/>
    <property type="match status" value="1"/>
</dbReference>
<dbReference type="RefSeq" id="XP_002286903.1">
    <property type="nucleotide sequence ID" value="XM_002286867.1"/>
</dbReference>
<dbReference type="PaxDb" id="35128-Thaps1628"/>
<dbReference type="PANTHER" id="PTHR43846">
    <property type="entry name" value="UPF0176 PROTEIN YCEA"/>
    <property type="match status" value="1"/>
</dbReference>
<dbReference type="PROSITE" id="PS50206">
    <property type="entry name" value="RHODANESE_3"/>
    <property type="match status" value="1"/>
</dbReference>
<feature type="domain" description="Rhodanese" evidence="2">
    <location>
        <begin position="265"/>
        <end position="356"/>
    </location>
</feature>
<evidence type="ECO:0000313" key="4">
    <source>
        <dbReference type="Proteomes" id="UP000001449"/>
    </source>
</evidence>
<gene>
    <name evidence="3" type="ORF">THAPSDRAFT_1628</name>
</gene>
<proteinExistence type="predicted"/>
<dbReference type="InterPro" id="IPR036873">
    <property type="entry name" value="Rhodanese-like_dom_sf"/>
</dbReference>
<dbReference type="InterPro" id="IPR040503">
    <property type="entry name" value="TRHO_N"/>
</dbReference>
<name>B8BRH5_THAPS</name>
<dbReference type="GO" id="GO:0016491">
    <property type="term" value="F:oxidoreductase activity"/>
    <property type="evidence" value="ECO:0000318"/>
    <property type="project" value="GO_Central"/>
</dbReference>
<dbReference type="InterPro" id="IPR001763">
    <property type="entry name" value="Rhodanese-like_dom"/>
</dbReference>
<dbReference type="eggNOG" id="ENOG502QPZW">
    <property type="taxonomic scope" value="Eukaryota"/>
</dbReference>
<dbReference type="KEGG" id="tps:THAPSDRAFT_1628"/>
<accession>B8BRH5</accession>
<evidence type="ECO:0000256" key="1">
    <source>
        <dbReference type="SAM" id="MobiDB-lite"/>
    </source>
</evidence>
<keyword evidence="4" id="KW-1185">Reference proteome</keyword>
<dbReference type="PANTHER" id="PTHR43846:SF1">
    <property type="entry name" value="TRNA URIDINE(34) HYDROXYLASE"/>
    <property type="match status" value="1"/>
</dbReference>
<dbReference type="GeneID" id="7445499"/>
<feature type="compositionally biased region" description="Low complexity" evidence="1">
    <location>
        <begin position="81"/>
        <end position="99"/>
    </location>
</feature>
<organism evidence="3 4">
    <name type="scientific">Thalassiosira pseudonana</name>
    <name type="common">Marine diatom</name>
    <name type="synonym">Cyclotella nana</name>
    <dbReference type="NCBI Taxonomy" id="35128"/>
    <lineage>
        <taxon>Eukaryota</taxon>
        <taxon>Sar</taxon>
        <taxon>Stramenopiles</taxon>
        <taxon>Ochrophyta</taxon>
        <taxon>Bacillariophyta</taxon>
        <taxon>Coscinodiscophyceae</taxon>
        <taxon>Thalassiosirophycidae</taxon>
        <taxon>Thalassiosirales</taxon>
        <taxon>Thalassiosiraceae</taxon>
        <taxon>Thalassiosira</taxon>
    </lineage>
</organism>
<dbReference type="Proteomes" id="UP000001449">
    <property type="component" value="Chromosome 1"/>
</dbReference>
<sequence length="399" mass="44429">MAAMISSISSFSASSLLRQRMGWQTARTRAAHHRQPLQPITHQLLVSLLEKQSVQSSLGKRYPFTAIHQRTILSTSLRLSSSDTHTDASSTTTTTYGSSAVRSMRPTTNTTDLSNTKLQLLSFYRFIPISQPESVRDVLFERLKEIDGLAGTVYIAEEGINAQFSVPVGEPLDELLLAFGNEGEEGCSLPFNAFEESPPNMGNIVDGTTPTFDRLIIRTRDCILRDGIVQEDGNTFDWTDAGVELEPSEWDAQLRQGIVDKTNAEGKSIQLLDCRNTYESDQGSFVSSIPLNTQTFSETWSALDSHVESQSLDPSEPVYIFCTGGIRCVKVGAYLKQKLGFEDVRSLLHGIIGYQRWNEEDGDTHKHNETEGSDSLWIGENFLFDKRRLAKGEDESNEV</sequence>
<dbReference type="Gene3D" id="3.30.70.100">
    <property type="match status" value="1"/>
</dbReference>
<dbReference type="HOGENOM" id="CLU_691692_0_0_1"/>
<reference evidence="3 4" key="2">
    <citation type="journal article" date="2008" name="Nature">
        <title>The Phaeodactylum genome reveals the evolutionary history of diatom genomes.</title>
        <authorList>
            <person name="Bowler C."/>
            <person name="Allen A.E."/>
            <person name="Badger J.H."/>
            <person name="Grimwood J."/>
            <person name="Jabbari K."/>
            <person name="Kuo A."/>
            <person name="Maheswari U."/>
            <person name="Martens C."/>
            <person name="Maumus F."/>
            <person name="Otillar R.P."/>
            <person name="Rayko E."/>
            <person name="Salamov A."/>
            <person name="Vandepoele K."/>
            <person name="Beszteri B."/>
            <person name="Gruber A."/>
            <person name="Heijde M."/>
            <person name="Katinka M."/>
            <person name="Mock T."/>
            <person name="Valentin K."/>
            <person name="Verret F."/>
            <person name="Berges J.A."/>
            <person name="Brownlee C."/>
            <person name="Cadoret J.P."/>
            <person name="Chiovitti A."/>
            <person name="Choi C.J."/>
            <person name="Coesel S."/>
            <person name="De Martino A."/>
            <person name="Detter J.C."/>
            <person name="Durkin C."/>
            <person name="Falciatore A."/>
            <person name="Fournet J."/>
            <person name="Haruta M."/>
            <person name="Huysman M.J."/>
            <person name="Jenkins B.D."/>
            <person name="Jiroutova K."/>
            <person name="Jorgensen R.E."/>
            <person name="Joubert Y."/>
            <person name="Kaplan A."/>
            <person name="Kroger N."/>
            <person name="Kroth P.G."/>
            <person name="La Roche J."/>
            <person name="Lindquist E."/>
            <person name="Lommer M."/>
            <person name="Martin-Jezequel V."/>
            <person name="Lopez P.J."/>
            <person name="Lucas S."/>
            <person name="Mangogna M."/>
            <person name="McGinnis K."/>
            <person name="Medlin L.K."/>
            <person name="Montsant A."/>
            <person name="Oudot-Le Secq M.P."/>
            <person name="Napoli C."/>
            <person name="Obornik M."/>
            <person name="Parker M.S."/>
            <person name="Petit J.L."/>
            <person name="Porcel B.M."/>
            <person name="Poulsen N."/>
            <person name="Robison M."/>
            <person name="Rychlewski L."/>
            <person name="Rynearson T.A."/>
            <person name="Schmutz J."/>
            <person name="Shapiro H."/>
            <person name="Siaut M."/>
            <person name="Stanley M."/>
            <person name="Sussman M.R."/>
            <person name="Taylor A.R."/>
            <person name="Vardi A."/>
            <person name="von Dassow P."/>
            <person name="Vyverman W."/>
            <person name="Willis A."/>
            <person name="Wyrwicz L.S."/>
            <person name="Rokhsar D.S."/>
            <person name="Weissenbach J."/>
            <person name="Armbrust E.V."/>
            <person name="Green B.R."/>
            <person name="Van de Peer Y."/>
            <person name="Grigoriev I.V."/>
        </authorList>
    </citation>
    <scope>NUCLEOTIDE SEQUENCE [LARGE SCALE GENOMIC DNA]</scope>
    <source>
        <strain evidence="3 4">CCMP1335</strain>
    </source>
</reference>
<dbReference type="InParanoid" id="B8BRH5"/>
<feature type="region of interest" description="Disordered" evidence="1">
    <location>
        <begin position="81"/>
        <end position="111"/>
    </location>
</feature>